<protein>
    <submittedName>
        <fullName evidence="3">Uncharacterized protein</fullName>
    </submittedName>
</protein>
<organism evidence="3 4">
    <name type="scientific">Schistosoma mattheei</name>
    <dbReference type="NCBI Taxonomy" id="31246"/>
    <lineage>
        <taxon>Eukaryota</taxon>
        <taxon>Metazoa</taxon>
        <taxon>Spiralia</taxon>
        <taxon>Lophotrochozoa</taxon>
        <taxon>Platyhelminthes</taxon>
        <taxon>Trematoda</taxon>
        <taxon>Digenea</taxon>
        <taxon>Strigeidida</taxon>
        <taxon>Schistosomatoidea</taxon>
        <taxon>Schistosomatidae</taxon>
        <taxon>Schistosoma</taxon>
    </lineage>
</organism>
<accession>A0A183NNB8</accession>
<dbReference type="PANTHER" id="PTHR10322">
    <property type="entry name" value="DNA POLYMERASE CATALYTIC SUBUNIT"/>
    <property type="match status" value="1"/>
</dbReference>
<feature type="domain" description="DNA-directed DNA polymerase family B exonuclease" evidence="2">
    <location>
        <begin position="71"/>
        <end position="115"/>
    </location>
</feature>
<dbReference type="GO" id="GO:0045004">
    <property type="term" value="P:DNA replication proofreading"/>
    <property type="evidence" value="ECO:0007669"/>
    <property type="project" value="TreeGrafter"/>
</dbReference>
<feature type="region of interest" description="Disordered" evidence="1">
    <location>
        <begin position="20"/>
        <end position="56"/>
    </location>
</feature>
<dbReference type="PANTHER" id="PTHR10322:SF23">
    <property type="entry name" value="DNA POLYMERASE DELTA CATALYTIC SUBUNIT"/>
    <property type="match status" value="1"/>
</dbReference>
<dbReference type="SUPFAM" id="SSF53098">
    <property type="entry name" value="Ribonuclease H-like"/>
    <property type="match status" value="1"/>
</dbReference>
<evidence type="ECO:0000256" key="1">
    <source>
        <dbReference type="SAM" id="MobiDB-lite"/>
    </source>
</evidence>
<dbReference type="GO" id="GO:0003887">
    <property type="term" value="F:DNA-directed DNA polymerase activity"/>
    <property type="evidence" value="ECO:0007669"/>
    <property type="project" value="TreeGrafter"/>
</dbReference>
<dbReference type="InterPro" id="IPR050240">
    <property type="entry name" value="DNA_pol_type-B"/>
</dbReference>
<keyword evidence="4" id="KW-1185">Reference proteome</keyword>
<dbReference type="Gene3D" id="2.40.50.730">
    <property type="match status" value="1"/>
</dbReference>
<dbReference type="GO" id="GO:0043625">
    <property type="term" value="C:delta DNA polymerase complex"/>
    <property type="evidence" value="ECO:0007669"/>
    <property type="project" value="TreeGrafter"/>
</dbReference>
<dbReference type="InterPro" id="IPR012337">
    <property type="entry name" value="RNaseH-like_sf"/>
</dbReference>
<dbReference type="GO" id="GO:0006297">
    <property type="term" value="P:nucleotide-excision repair, DNA gap filling"/>
    <property type="evidence" value="ECO:0007669"/>
    <property type="project" value="TreeGrafter"/>
</dbReference>
<name>A0A183NNB8_9TREM</name>
<dbReference type="STRING" id="31246.A0A183NNB8"/>
<dbReference type="Proteomes" id="UP000269396">
    <property type="component" value="Unassembled WGS sequence"/>
</dbReference>
<feature type="compositionally biased region" description="Basic and acidic residues" evidence="1">
    <location>
        <begin position="20"/>
        <end position="33"/>
    </location>
</feature>
<feature type="compositionally biased region" description="Low complexity" evidence="1">
    <location>
        <begin position="39"/>
        <end position="56"/>
    </location>
</feature>
<evidence type="ECO:0000259" key="2">
    <source>
        <dbReference type="Pfam" id="PF03104"/>
    </source>
</evidence>
<evidence type="ECO:0000313" key="4">
    <source>
        <dbReference type="Proteomes" id="UP000269396"/>
    </source>
</evidence>
<dbReference type="InterPro" id="IPR006133">
    <property type="entry name" value="DNA-dir_DNA_pol_B_exonuc"/>
</dbReference>
<gene>
    <name evidence="3" type="ORF">SMTD_LOCUS3604</name>
</gene>
<dbReference type="GO" id="GO:0008296">
    <property type="term" value="F:3'-5'-DNA exonuclease activity"/>
    <property type="evidence" value="ECO:0007669"/>
    <property type="project" value="TreeGrafter"/>
</dbReference>
<proteinExistence type="predicted"/>
<dbReference type="Pfam" id="PF03104">
    <property type="entry name" value="DNA_pol_B_exo1"/>
    <property type="match status" value="1"/>
</dbReference>
<dbReference type="EMBL" id="UZAL01006988">
    <property type="protein sequence ID" value="VDO97269.1"/>
    <property type="molecule type" value="Genomic_DNA"/>
</dbReference>
<dbReference type="AlphaFoldDB" id="A0A183NNB8"/>
<dbReference type="GO" id="GO:0006287">
    <property type="term" value="P:base-excision repair, gap-filling"/>
    <property type="evidence" value="ECO:0007669"/>
    <property type="project" value="TreeGrafter"/>
</dbReference>
<sequence length="123" mass="13749">MTDTQMTGCSWVEAPAQKYQLRDSTKKSDDVKKSINQKSNHSVNSSTTSTTNGYSSVTKNGVNDHSTLLTSQTRCQIEFDIAWDALIVHSPEGQWSNIAPLRVLSFDIECASRKGLLSFFYYC</sequence>
<reference evidence="3 4" key="1">
    <citation type="submission" date="2018-11" db="EMBL/GenBank/DDBJ databases">
        <authorList>
            <consortium name="Pathogen Informatics"/>
        </authorList>
    </citation>
    <scope>NUCLEOTIDE SEQUENCE [LARGE SCALE GENOMIC DNA]</scope>
    <source>
        <strain>Denwood</strain>
        <strain evidence="4">Zambia</strain>
    </source>
</reference>
<evidence type="ECO:0000313" key="3">
    <source>
        <dbReference type="EMBL" id="VDO97269.1"/>
    </source>
</evidence>